<evidence type="ECO:0000313" key="1">
    <source>
        <dbReference type="EMBL" id="TMS59623.1"/>
    </source>
</evidence>
<protein>
    <submittedName>
        <fullName evidence="1">Dihydrofolate reductase</fullName>
    </submittedName>
</protein>
<keyword evidence="2" id="KW-1185">Reference proteome</keyword>
<name>A0ACD3SU50_9BURK</name>
<comment type="caution">
    <text evidence="1">The sequence shown here is derived from an EMBL/GenBank/DDBJ whole genome shotgun (WGS) entry which is preliminary data.</text>
</comment>
<reference evidence="1" key="1">
    <citation type="submission" date="2019-05" db="EMBL/GenBank/DDBJ databases">
        <title>Revised genome assembly of Burkholderiaceae (previously Ralstonia) sp. PBA.</title>
        <authorList>
            <person name="Gan H.M."/>
        </authorList>
    </citation>
    <scope>NUCLEOTIDE SEQUENCE</scope>
    <source>
        <strain evidence="1">PBA</strain>
    </source>
</reference>
<organism evidence="1 2">
    <name type="scientific">Imbroritus primus</name>
    <dbReference type="NCBI Taxonomy" id="3058603"/>
    <lineage>
        <taxon>Bacteria</taxon>
        <taxon>Pseudomonadati</taxon>
        <taxon>Pseudomonadota</taxon>
        <taxon>Betaproteobacteria</taxon>
        <taxon>Burkholderiales</taxon>
        <taxon>Burkholderiaceae</taxon>
        <taxon>Imbroritus</taxon>
    </lineage>
</organism>
<accession>A0ACD3SU50</accession>
<dbReference type="Proteomes" id="UP000004277">
    <property type="component" value="Unassembled WGS sequence"/>
</dbReference>
<sequence length="167" mass="18751">MTILTLIVAKSRNHVIGRDNTLPWRLPEDLAHFRRTTMGAPILMGRKTYESIGRPLPGRRNIVISRNRDLVIAGCEVAHSLEEAQLLCVGVEEIFLVGGAQLYAEALPSADRLIVTEVDIEIDGDAFFPPIDRKVWRETARETHRAAPPNTFSFAFVTYERLPSQAE</sequence>
<dbReference type="EMBL" id="AKCV02000006">
    <property type="protein sequence ID" value="TMS59623.1"/>
    <property type="molecule type" value="Genomic_DNA"/>
</dbReference>
<proteinExistence type="predicted"/>
<evidence type="ECO:0000313" key="2">
    <source>
        <dbReference type="Proteomes" id="UP000004277"/>
    </source>
</evidence>
<gene>
    <name evidence="1" type="ORF">MW7_001820</name>
</gene>